<dbReference type="InterPro" id="IPR027806">
    <property type="entry name" value="HARBI1_dom"/>
</dbReference>
<dbReference type="GO" id="GO:0046872">
    <property type="term" value="F:metal ion binding"/>
    <property type="evidence" value="ECO:0007669"/>
    <property type="project" value="UniProtKB-KW"/>
</dbReference>
<feature type="region of interest" description="Disordered" evidence="3">
    <location>
        <begin position="77"/>
        <end position="110"/>
    </location>
</feature>
<feature type="compositionally biased region" description="Acidic residues" evidence="3">
    <location>
        <begin position="89"/>
        <end position="106"/>
    </location>
</feature>
<evidence type="ECO:0000256" key="1">
    <source>
        <dbReference type="ARBA" id="ARBA00001968"/>
    </source>
</evidence>
<dbReference type="Pfam" id="PF13359">
    <property type="entry name" value="DDE_Tnp_4"/>
    <property type="match status" value="1"/>
</dbReference>
<evidence type="ECO:0000256" key="2">
    <source>
        <dbReference type="ARBA" id="ARBA00022723"/>
    </source>
</evidence>
<dbReference type="Proteomes" id="UP000053660">
    <property type="component" value="Unassembled WGS sequence"/>
</dbReference>
<protein>
    <recommendedName>
        <fullName evidence="4">DDE Tnp4 domain-containing protein</fullName>
    </recommendedName>
</protein>
<dbReference type="AlphaFoldDB" id="A0A0B1S414"/>
<feature type="domain" description="DDE Tnp4" evidence="4">
    <location>
        <begin position="3"/>
        <end position="54"/>
    </location>
</feature>
<name>A0A0B1S414_OESDE</name>
<evidence type="ECO:0000313" key="6">
    <source>
        <dbReference type="Proteomes" id="UP000053660"/>
    </source>
</evidence>
<accession>A0A0B1S414</accession>
<organism evidence="5 6">
    <name type="scientific">Oesophagostomum dentatum</name>
    <name type="common">Nodular worm</name>
    <dbReference type="NCBI Taxonomy" id="61180"/>
    <lineage>
        <taxon>Eukaryota</taxon>
        <taxon>Metazoa</taxon>
        <taxon>Ecdysozoa</taxon>
        <taxon>Nematoda</taxon>
        <taxon>Chromadorea</taxon>
        <taxon>Rhabditida</taxon>
        <taxon>Rhabditina</taxon>
        <taxon>Rhabditomorpha</taxon>
        <taxon>Strongyloidea</taxon>
        <taxon>Strongylidae</taxon>
        <taxon>Oesophagostomum</taxon>
    </lineage>
</organism>
<evidence type="ECO:0000313" key="5">
    <source>
        <dbReference type="EMBL" id="KHJ77980.1"/>
    </source>
</evidence>
<dbReference type="OrthoDB" id="5863278at2759"/>
<gene>
    <name evidence="5" type="ORF">OESDEN_22400</name>
</gene>
<evidence type="ECO:0000256" key="3">
    <source>
        <dbReference type="SAM" id="MobiDB-lite"/>
    </source>
</evidence>
<keyword evidence="6" id="KW-1185">Reference proteome</keyword>
<keyword evidence="2" id="KW-0479">Metal-binding</keyword>
<proteinExistence type="predicted"/>
<sequence>MAAIVSDKYSFLWCSALWPGRTHDSRVFREFEIYWMFSRGDISGRVVRDRAYRALRDSPQRSSALTATAGCFRNAATRMNGPEFGASSGDEEDSESDWDSEIEDDDPPRMLAHAAIRNCS</sequence>
<comment type="cofactor">
    <cofactor evidence="1">
        <name>a divalent metal cation</name>
        <dbReference type="ChEBI" id="CHEBI:60240"/>
    </cofactor>
</comment>
<dbReference type="EMBL" id="KN610228">
    <property type="protein sequence ID" value="KHJ77980.1"/>
    <property type="molecule type" value="Genomic_DNA"/>
</dbReference>
<evidence type="ECO:0000259" key="4">
    <source>
        <dbReference type="Pfam" id="PF13359"/>
    </source>
</evidence>
<reference evidence="5 6" key="1">
    <citation type="submission" date="2014-03" db="EMBL/GenBank/DDBJ databases">
        <title>Draft genome of the hookworm Oesophagostomum dentatum.</title>
        <authorList>
            <person name="Mitreva M."/>
        </authorList>
    </citation>
    <scope>NUCLEOTIDE SEQUENCE [LARGE SCALE GENOMIC DNA]</scope>
    <source>
        <strain evidence="5 6">OD-Hann</strain>
    </source>
</reference>